<feature type="signal peptide" evidence="1">
    <location>
        <begin position="1"/>
        <end position="25"/>
    </location>
</feature>
<evidence type="ECO:0000256" key="1">
    <source>
        <dbReference type="SAM" id="SignalP"/>
    </source>
</evidence>
<dbReference type="EMBL" id="ODYU01006874">
    <property type="protein sequence ID" value="SOQ49108.1"/>
    <property type="molecule type" value="Genomic_DNA"/>
</dbReference>
<name>A0A2H1W7S5_SPOFR</name>
<gene>
    <name evidence="2" type="ORF">SFRICE_008186</name>
</gene>
<protein>
    <submittedName>
        <fullName evidence="2">SFRICE_008186</fullName>
    </submittedName>
</protein>
<keyword evidence="1" id="KW-0732">Signal</keyword>
<dbReference type="AlphaFoldDB" id="A0A2H1W7S5"/>
<organism evidence="2">
    <name type="scientific">Spodoptera frugiperda</name>
    <name type="common">Fall armyworm</name>
    <dbReference type="NCBI Taxonomy" id="7108"/>
    <lineage>
        <taxon>Eukaryota</taxon>
        <taxon>Metazoa</taxon>
        <taxon>Ecdysozoa</taxon>
        <taxon>Arthropoda</taxon>
        <taxon>Hexapoda</taxon>
        <taxon>Insecta</taxon>
        <taxon>Pterygota</taxon>
        <taxon>Neoptera</taxon>
        <taxon>Endopterygota</taxon>
        <taxon>Lepidoptera</taxon>
        <taxon>Glossata</taxon>
        <taxon>Ditrysia</taxon>
        <taxon>Noctuoidea</taxon>
        <taxon>Noctuidae</taxon>
        <taxon>Amphipyrinae</taxon>
        <taxon>Spodoptera</taxon>
    </lineage>
</organism>
<sequence>MKNMVNIPFQVPILVLVTILPRWSSNRKCDCGQRITSLELCSVYGNRLTPYYMGLITQTVKSWCTLYNVHWHYVPLNLLQTGHVRAK</sequence>
<reference evidence="2" key="1">
    <citation type="submission" date="2016-07" db="EMBL/GenBank/DDBJ databases">
        <authorList>
            <person name="Bretaudeau A."/>
        </authorList>
    </citation>
    <scope>NUCLEOTIDE SEQUENCE</scope>
    <source>
        <strain evidence="2">Rice</strain>
        <tissue evidence="2">Whole body</tissue>
    </source>
</reference>
<feature type="chain" id="PRO_5013587880" evidence="1">
    <location>
        <begin position="26"/>
        <end position="87"/>
    </location>
</feature>
<evidence type="ECO:0000313" key="2">
    <source>
        <dbReference type="EMBL" id="SOQ49108.1"/>
    </source>
</evidence>
<proteinExistence type="predicted"/>
<accession>A0A2H1W7S5</accession>